<sequence length="116" mass="12513">MPDGLPFAFEMRPDGTAGSIRVVRSNADPGETSACIRGPLLTLLSLFDGRRDADGAFFQRRIDVNGDTVAILALHNALEASELTMADILGLPRQLDPLLQTALSIAGHWRPVEAYP</sequence>
<dbReference type="Pfam" id="PF02036">
    <property type="entry name" value="SCP2"/>
    <property type="match status" value="1"/>
</dbReference>
<keyword evidence="3" id="KW-1185">Reference proteome</keyword>
<evidence type="ECO:0000313" key="2">
    <source>
        <dbReference type="EMBL" id="MBB5659435.1"/>
    </source>
</evidence>
<name>A0A7W9A1I4_9CAUL</name>
<protein>
    <submittedName>
        <fullName evidence="2">Putative lipid carrier protein YhbT</fullName>
    </submittedName>
</protein>
<dbReference type="InterPro" id="IPR003033">
    <property type="entry name" value="SCP2_sterol-bd_dom"/>
</dbReference>
<proteinExistence type="predicted"/>
<dbReference type="SUPFAM" id="SSF55718">
    <property type="entry name" value="SCP-like"/>
    <property type="match status" value="1"/>
</dbReference>
<dbReference type="InterPro" id="IPR036527">
    <property type="entry name" value="SCP2_sterol-bd_dom_sf"/>
</dbReference>
<organism evidence="2 3">
    <name type="scientific">Brevundimonas halotolerans</name>
    <dbReference type="NCBI Taxonomy" id="69670"/>
    <lineage>
        <taxon>Bacteria</taxon>
        <taxon>Pseudomonadati</taxon>
        <taxon>Pseudomonadota</taxon>
        <taxon>Alphaproteobacteria</taxon>
        <taxon>Caulobacterales</taxon>
        <taxon>Caulobacteraceae</taxon>
        <taxon>Brevundimonas</taxon>
    </lineage>
</organism>
<accession>A0A7W9A1I4</accession>
<feature type="domain" description="SCP2" evidence="1">
    <location>
        <begin position="17"/>
        <end position="78"/>
    </location>
</feature>
<comment type="caution">
    <text evidence="2">The sequence shown here is derived from an EMBL/GenBank/DDBJ whole genome shotgun (WGS) entry which is preliminary data.</text>
</comment>
<reference evidence="2 3" key="1">
    <citation type="submission" date="2020-08" db="EMBL/GenBank/DDBJ databases">
        <title>Genomic Encyclopedia of Type Strains, Phase IV (KMG-IV): sequencing the most valuable type-strain genomes for metagenomic binning, comparative biology and taxonomic classification.</title>
        <authorList>
            <person name="Goeker M."/>
        </authorList>
    </citation>
    <scope>NUCLEOTIDE SEQUENCE [LARGE SCALE GENOMIC DNA]</scope>
    <source>
        <strain evidence="2 3">DSM 24448</strain>
    </source>
</reference>
<evidence type="ECO:0000259" key="1">
    <source>
        <dbReference type="Pfam" id="PF02036"/>
    </source>
</evidence>
<evidence type="ECO:0000313" key="3">
    <source>
        <dbReference type="Proteomes" id="UP000548978"/>
    </source>
</evidence>
<dbReference type="AlphaFoldDB" id="A0A7W9A1I4"/>
<dbReference type="Proteomes" id="UP000548978">
    <property type="component" value="Unassembled WGS sequence"/>
</dbReference>
<dbReference type="EMBL" id="JACIJB010000001">
    <property type="protein sequence ID" value="MBB5659435.1"/>
    <property type="molecule type" value="Genomic_DNA"/>
</dbReference>
<gene>
    <name evidence="2" type="ORF">FHS65_000153</name>
</gene>